<dbReference type="GO" id="GO:0004519">
    <property type="term" value="F:endonuclease activity"/>
    <property type="evidence" value="ECO:0007669"/>
    <property type="project" value="UniProtKB-KW"/>
</dbReference>
<keyword evidence="3" id="KW-0378">Hydrolase</keyword>
<dbReference type="AlphaFoldDB" id="A0A1A9B561"/>
<feature type="compositionally biased region" description="Polar residues" evidence="1">
    <location>
        <begin position="267"/>
        <end position="276"/>
    </location>
</feature>
<dbReference type="PRINTS" id="PR01217">
    <property type="entry name" value="PRICHEXTENSN"/>
</dbReference>
<dbReference type="InterPro" id="IPR003615">
    <property type="entry name" value="HNH_nuc"/>
</dbReference>
<feature type="region of interest" description="Disordered" evidence="1">
    <location>
        <begin position="196"/>
        <end position="347"/>
    </location>
</feature>
<gene>
    <name evidence="3" type="ORF">GA0070622_1208</name>
</gene>
<evidence type="ECO:0000313" key="4">
    <source>
        <dbReference type="Proteomes" id="UP000199558"/>
    </source>
</evidence>
<dbReference type="Proteomes" id="UP000199558">
    <property type="component" value="Unassembled WGS sequence"/>
</dbReference>
<dbReference type="EMBL" id="FLRH01000003">
    <property type="protein sequence ID" value="SBT64238.1"/>
    <property type="molecule type" value="Genomic_DNA"/>
</dbReference>
<accession>A0A1A9B561</accession>
<dbReference type="GO" id="GO:0008270">
    <property type="term" value="F:zinc ion binding"/>
    <property type="evidence" value="ECO:0007669"/>
    <property type="project" value="InterPro"/>
</dbReference>
<dbReference type="InterPro" id="IPR002711">
    <property type="entry name" value="HNH"/>
</dbReference>
<dbReference type="PANTHER" id="PTHR33877:SF2">
    <property type="entry name" value="OS07G0170200 PROTEIN"/>
    <property type="match status" value="1"/>
</dbReference>
<keyword evidence="4" id="KW-1185">Reference proteome</keyword>
<organism evidence="3 4">
    <name type="scientific">Micromonospora sediminicola</name>
    <dbReference type="NCBI Taxonomy" id="946078"/>
    <lineage>
        <taxon>Bacteria</taxon>
        <taxon>Bacillati</taxon>
        <taxon>Actinomycetota</taxon>
        <taxon>Actinomycetes</taxon>
        <taxon>Micromonosporales</taxon>
        <taxon>Micromonosporaceae</taxon>
        <taxon>Micromonospora</taxon>
    </lineage>
</organism>
<reference evidence="4" key="1">
    <citation type="submission" date="2016-06" db="EMBL/GenBank/DDBJ databases">
        <authorList>
            <person name="Varghese N."/>
            <person name="Submissions Spin"/>
        </authorList>
    </citation>
    <scope>NUCLEOTIDE SEQUENCE [LARGE SCALE GENOMIC DNA]</scope>
    <source>
        <strain evidence="4">DSM 45794</strain>
    </source>
</reference>
<dbReference type="CDD" id="cd00085">
    <property type="entry name" value="HNHc"/>
    <property type="match status" value="1"/>
</dbReference>
<dbReference type="STRING" id="946078.GA0070622_1208"/>
<feature type="domain" description="HNH nuclease" evidence="2">
    <location>
        <begin position="136"/>
        <end position="192"/>
    </location>
</feature>
<protein>
    <submittedName>
        <fullName evidence="3">HNH endonuclease</fullName>
    </submittedName>
</protein>
<dbReference type="Pfam" id="PF01844">
    <property type="entry name" value="HNH"/>
    <property type="match status" value="1"/>
</dbReference>
<dbReference type="GO" id="GO:0003676">
    <property type="term" value="F:nucleic acid binding"/>
    <property type="evidence" value="ECO:0007669"/>
    <property type="project" value="InterPro"/>
</dbReference>
<dbReference type="Gene3D" id="1.10.30.50">
    <property type="match status" value="1"/>
</dbReference>
<dbReference type="OrthoDB" id="9802901at2"/>
<keyword evidence="3" id="KW-0255">Endonuclease</keyword>
<dbReference type="SMART" id="SM00507">
    <property type="entry name" value="HNHc"/>
    <property type="match status" value="1"/>
</dbReference>
<evidence type="ECO:0000313" key="3">
    <source>
        <dbReference type="EMBL" id="SBT64238.1"/>
    </source>
</evidence>
<dbReference type="PANTHER" id="PTHR33877">
    <property type="entry name" value="SLL1193 PROTEIN"/>
    <property type="match status" value="1"/>
</dbReference>
<name>A0A1A9B561_9ACTN</name>
<dbReference type="RefSeq" id="WP_141684530.1">
    <property type="nucleotide sequence ID" value="NZ_FLRH01000003.1"/>
</dbReference>
<dbReference type="InterPro" id="IPR052892">
    <property type="entry name" value="NA-targeting_endonuclease"/>
</dbReference>
<evidence type="ECO:0000256" key="1">
    <source>
        <dbReference type="SAM" id="MobiDB-lite"/>
    </source>
</evidence>
<sequence>MPWGRIDDRLAMSVKVRGLADPGATGQRAKKQRAEALGVWVQVLSWVSGERSDGFLTEDILDLFGWEEANERLLRARYGRAPLMHRRADGERCECMTGRIWVDDYDYLIHDYLDRNPSRSENDVHKAKARELKDSKLKNAVAERDCNICRYCAKTCAPSDRRSDDGRTFDHVDPEIADGMSNLVVACRGCNNRKRRRTPEAAGMTLLPAPGDTNGPATRSTPEPTPDLSPDLNPTTDPGADPDPDPPPPPTPMSSTNTAEPCAETYADTNNPTQVPGSPWTGRGGPGTAPSPSPPRPGPPTASRIGPPATPRGPLHGSPYLRSTRPLPEHHAGHPPQPDPEPEEGHP</sequence>
<proteinExistence type="predicted"/>
<feature type="compositionally biased region" description="Pro residues" evidence="1">
    <location>
        <begin position="289"/>
        <end position="300"/>
    </location>
</feature>
<keyword evidence="3" id="KW-0540">Nuclease</keyword>
<evidence type="ECO:0000259" key="2">
    <source>
        <dbReference type="SMART" id="SM00507"/>
    </source>
</evidence>